<sequence length="186" mass="20594">MVFLPNLGVSGPMNIIDFKKPRNPSVRDVQGGRAPLLEKVLTITLKTDAPTLMGICSDGLRSNSSILGGEFQGENIRGSVLSGGSDFFVELSSELAFFNARFTLRTRLGELINVESSGVLIMDEVGQDELQGGNWPISEGHYQCTCTPKFQVSLGPNDWLEKSVFIGTIEYLFFNEKVMNIYRIRH</sequence>
<protein>
    <submittedName>
        <fullName evidence="1">Uncharacterized protein</fullName>
    </submittedName>
</protein>
<proteinExistence type="predicted"/>
<dbReference type="Pfam" id="PF11578">
    <property type="entry name" value="DUF3237"/>
    <property type="match status" value="1"/>
</dbReference>
<dbReference type="Gene3D" id="2.40.160.20">
    <property type="match status" value="1"/>
</dbReference>
<dbReference type="EMBL" id="RBTP01000012">
    <property type="protein sequence ID" value="RMT84539.1"/>
    <property type="molecule type" value="Genomic_DNA"/>
</dbReference>
<dbReference type="AlphaFoldDB" id="A0A3M5PIZ9"/>
<gene>
    <name evidence="1" type="ORF">ALP40_04929</name>
</gene>
<dbReference type="Proteomes" id="UP000273854">
    <property type="component" value="Unassembled WGS sequence"/>
</dbReference>
<organism evidence="1 2">
    <name type="scientific">Pseudomonas viridiflava</name>
    <name type="common">Phytomonas viridiflava</name>
    <dbReference type="NCBI Taxonomy" id="33069"/>
    <lineage>
        <taxon>Bacteria</taxon>
        <taxon>Pseudomonadati</taxon>
        <taxon>Pseudomonadota</taxon>
        <taxon>Gammaproteobacteria</taxon>
        <taxon>Pseudomonadales</taxon>
        <taxon>Pseudomonadaceae</taxon>
        <taxon>Pseudomonas</taxon>
    </lineage>
</organism>
<reference evidence="1 2" key="1">
    <citation type="submission" date="2018-08" db="EMBL/GenBank/DDBJ databases">
        <title>Recombination of ecologically and evolutionarily significant loci maintains genetic cohesion in the Pseudomonas syringae species complex.</title>
        <authorList>
            <person name="Dillon M."/>
            <person name="Thakur S."/>
            <person name="Almeida R.N.D."/>
            <person name="Weir B.S."/>
            <person name="Guttman D.S."/>
        </authorList>
    </citation>
    <scope>NUCLEOTIDE SEQUENCE [LARGE SCALE GENOMIC DNA]</scope>
    <source>
        <strain evidence="1 2">ICMP 19473</strain>
    </source>
</reference>
<accession>A0A3M5PIZ9</accession>
<dbReference type="PANTHER" id="PTHR37315">
    <property type="entry name" value="UPF0311 PROTEIN BLR7842"/>
    <property type="match status" value="1"/>
</dbReference>
<comment type="caution">
    <text evidence="1">The sequence shown here is derived from an EMBL/GenBank/DDBJ whole genome shotgun (WGS) entry which is preliminary data.</text>
</comment>
<evidence type="ECO:0000313" key="1">
    <source>
        <dbReference type="EMBL" id="RMT84539.1"/>
    </source>
</evidence>
<evidence type="ECO:0000313" key="2">
    <source>
        <dbReference type="Proteomes" id="UP000273854"/>
    </source>
</evidence>
<dbReference type="InterPro" id="IPR020915">
    <property type="entry name" value="UPF0311"/>
</dbReference>
<dbReference type="PANTHER" id="PTHR37315:SF1">
    <property type="entry name" value="UPF0311 PROTEIN BLR7842"/>
    <property type="match status" value="1"/>
</dbReference>
<name>A0A3M5PIZ9_PSEVI</name>